<dbReference type="CDD" id="cd09276">
    <property type="entry name" value="Rnase_HI_RT_non_LTR"/>
    <property type="match status" value="1"/>
</dbReference>
<sequence>MVLDPELRWKAQVTKAVVKATTWVMMYRRLTKQHSGLTMDLMRQLYKAVGIPKMTYAADIWYIPLEKAPGGKKRVRSADALKWMARVQRIAAIAITGALGLTAGDMLDAHAGIEPMEAHRKRDQKFSNPTPIQMMAQRYDTDPTKTEKISLKARAPDHHPTFTIQIAKSREDSIAHEKADDAPIRIYPGGSGIDEQTGAAAILYRGKETEPEHVVQYHLGLKAHHSTYKAKWVGVILGVWLLISKSSIRREIGTTKISIYTDNQSILKAMRSGRPEPAQYLQDEFFKLVDMVSNDGQRREKFTLKWISAHSNMTRNERVDEEAKKAARGETSFVMSLPLLLRPGLPRSILSLKEEVKKEAKKRWIGIWEESKRSEGFKEIDTVPL</sequence>
<dbReference type="Proteomes" id="UP000541558">
    <property type="component" value="Unassembled WGS sequence"/>
</dbReference>
<dbReference type="GO" id="GO:0003676">
    <property type="term" value="F:nucleic acid binding"/>
    <property type="evidence" value="ECO:0007669"/>
    <property type="project" value="InterPro"/>
</dbReference>
<dbReference type="AlphaFoldDB" id="A0A8H5BNY8"/>
<dbReference type="PROSITE" id="PS50879">
    <property type="entry name" value="RNASE_H_1"/>
    <property type="match status" value="1"/>
</dbReference>
<dbReference type="GO" id="GO:0004523">
    <property type="term" value="F:RNA-DNA hybrid ribonuclease activity"/>
    <property type="evidence" value="ECO:0007669"/>
    <property type="project" value="InterPro"/>
</dbReference>
<comment type="caution">
    <text evidence="2">The sequence shown here is derived from an EMBL/GenBank/DDBJ whole genome shotgun (WGS) entry which is preliminary data.</text>
</comment>
<dbReference type="OrthoDB" id="3051850at2759"/>
<evidence type="ECO:0000313" key="2">
    <source>
        <dbReference type="EMBL" id="KAF5325928.1"/>
    </source>
</evidence>
<dbReference type="EMBL" id="JAACJK010000163">
    <property type="protein sequence ID" value="KAF5325928.1"/>
    <property type="molecule type" value="Genomic_DNA"/>
</dbReference>
<dbReference type="SUPFAM" id="SSF53098">
    <property type="entry name" value="Ribonuclease H-like"/>
    <property type="match status" value="1"/>
</dbReference>
<dbReference type="Gene3D" id="3.30.420.10">
    <property type="entry name" value="Ribonuclease H-like superfamily/Ribonuclease H"/>
    <property type="match status" value="1"/>
</dbReference>
<protein>
    <recommendedName>
        <fullName evidence="1">RNase H type-1 domain-containing protein</fullName>
    </recommendedName>
</protein>
<name>A0A8H5BNY8_9AGAR</name>
<proteinExistence type="predicted"/>
<feature type="domain" description="RNase H type-1" evidence="1">
    <location>
        <begin position="180"/>
        <end position="328"/>
    </location>
</feature>
<evidence type="ECO:0000313" key="3">
    <source>
        <dbReference type="Proteomes" id="UP000541558"/>
    </source>
</evidence>
<dbReference type="InterPro" id="IPR036397">
    <property type="entry name" value="RNaseH_sf"/>
</dbReference>
<evidence type="ECO:0000259" key="1">
    <source>
        <dbReference type="PROSITE" id="PS50879"/>
    </source>
</evidence>
<keyword evidence="3" id="KW-1185">Reference proteome</keyword>
<accession>A0A8H5BNY8</accession>
<reference evidence="2 3" key="1">
    <citation type="journal article" date="2020" name="ISME J.">
        <title>Uncovering the hidden diversity of litter-decomposition mechanisms in mushroom-forming fungi.</title>
        <authorList>
            <person name="Floudas D."/>
            <person name="Bentzer J."/>
            <person name="Ahren D."/>
            <person name="Johansson T."/>
            <person name="Persson P."/>
            <person name="Tunlid A."/>
        </authorList>
    </citation>
    <scope>NUCLEOTIDE SEQUENCE [LARGE SCALE GENOMIC DNA]</scope>
    <source>
        <strain evidence="2 3">CBS 175.51</strain>
    </source>
</reference>
<dbReference type="Pfam" id="PF00075">
    <property type="entry name" value="RNase_H"/>
    <property type="match status" value="1"/>
</dbReference>
<dbReference type="InterPro" id="IPR002156">
    <property type="entry name" value="RNaseH_domain"/>
</dbReference>
<gene>
    <name evidence="2" type="ORF">D9611_000196</name>
</gene>
<organism evidence="2 3">
    <name type="scientific">Ephemerocybe angulata</name>
    <dbReference type="NCBI Taxonomy" id="980116"/>
    <lineage>
        <taxon>Eukaryota</taxon>
        <taxon>Fungi</taxon>
        <taxon>Dikarya</taxon>
        <taxon>Basidiomycota</taxon>
        <taxon>Agaricomycotina</taxon>
        <taxon>Agaricomycetes</taxon>
        <taxon>Agaricomycetidae</taxon>
        <taxon>Agaricales</taxon>
        <taxon>Agaricineae</taxon>
        <taxon>Psathyrellaceae</taxon>
        <taxon>Ephemerocybe</taxon>
    </lineage>
</organism>
<dbReference type="InterPro" id="IPR012337">
    <property type="entry name" value="RNaseH-like_sf"/>
</dbReference>